<protein>
    <submittedName>
        <fullName evidence="3">Uncharacterized protein</fullName>
    </submittedName>
</protein>
<dbReference type="EMBL" id="BEGY01000025">
    <property type="protein sequence ID" value="GAX77571.1"/>
    <property type="molecule type" value="Genomic_DNA"/>
</dbReference>
<proteinExistence type="predicted"/>
<organism evidence="3 4">
    <name type="scientific">Chlamydomonas eustigma</name>
    <dbReference type="NCBI Taxonomy" id="1157962"/>
    <lineage>
        <taxon>Eukaryota</taxon>
        <taxon>Viridiplantae</taxon>
        <taxon>Chlorophyta</taxon>
        <taxon>core chlorophytes</taxon>
        <taxon>Chlorophyceae</taxon>
        <taxon>CS clade</taxon>
        <taxon>Chlamydomonadales</taxon>
        <taxon>Chlamydomonadaceae</taxon>
        <taxon>Chlamydomonas</taxon>
    </lineage>
</organism>
<dbReference type="Proteomes" id="UP000232323">
    <property type="component" value="Unassembled WGS sequence"/>
</dbReference>
<feature type="region of interest" description="Disordered" evidence="2">
    <location>
        <begin position="25"/>
        <end position="46"/>
    </location>
</feature>
<sequence length="762" mass="82812">MFLTTRHEAAVNPHLQAVEEVVAESGRNAPCKPTSTPPAFKRVHPEHPLPHGAIEHPLLTSGGGSSVKMTARTDTCISLGAADLSNYEKLLQGLQRKLAAARYEVDDLQQVIQTMREHHSIQCRGYEAKLREMEMKARSETMLGAVQTELEVTSLRATEAESKVEKLERQFNDEQEARRRAEEKVVTLTVQCDDDKLAASLAHSAIAELQKEVHALKQQAAVLKTDKEHAEARRRQELDANSKLQDDIASLSRQVVAHQEGSSSAQKALAQLQHELHREAQQVQTERELRAGLEAELRAARDTEMAFQRARAQRLSHAIAGAAGDIGRLLQELHAQAMELTLSPNLDAPAMSRIPVVPVTSWAPTQDAGQQPQHVDKCLNHEGQELHHNNQQYLPDYDIAQQAHFSHSISAHASRPQSISKQAAQRLLHFETQADDSDFPIHPFVPPLIAPEVPDSAGLGSMPVASMEGAVHGHSAPSLSLWNGAVGCGAAASGLPVPAPALGEVGELDEKVDMNVEAGVHDSEVEDEHQDLHVEAGEHDGKVPDQQEDMNMEAGEHDGKVPDQQEDMNMEAGEDDGKVPDQQEDMNMEANGSTHSDPFVEGEVHVRGQEKGTAEEVEMCDAVRVEESLIVEHLGGTESLHMLDCAHGGQPPLELPHYTNGSILQHPSEGVVVGFTATAYFTDLIPPHQPSGVSEKSLAVEMLGEEEMNSSGIASEQVPHAGTASLQRVPLTEVQNQTISVRDNGKCGSQLLELHGGVTSRP</sequence>
<feature type="compositionally biased region" description="Acidic residues" evidence="2">
    <location>
        <begin position="564"/>
        <end position="574"/>
    </location>
</feature>
<feature type="region of interest" description="Disordered" evidence="2">
    <location>
        <begin position="553"/>
        <end position="577"/>
    </location>
</feature>
<keyword evidence="4" id="KW-1185">Reference proteome</keyword>
<evidence type="ECO:0000313" key="3">
    <source>
        <dbReference type="EMBL" id="GAX77571.1"/>
    </source>
</evidence>
<name>A0A250X3D6_9CHLO</name>
<evidence type="ECO:0000256" key="2">
    <source>
        <dbReference type="SAM" id="MobiDB-lite"/>
    </source>
</evidence>
<dbReference type="AlphaFoldDB" id="A0A250X3D6"/>
<evidence type="ECO:0000313" key="4">
    <source>
        <dbReference type="Proteomes" id="UP000232323"/>
    </source>
</evidence>
<comment type="caution">
    <text evidence="3">The sequence shown here is derived from an EMBL/GenBank/DDBJ whole genome shotgun (WGS) entry which is preliminary data.</text>
</comment>
<evidence type="ECO:0000256" key="1">
    <source>
        <dbReference type="SAM" id="Coils"/>
    </source>
</evidence>
<feature type="compositionally biased region" description="Basic and acidic residues" evidence="2">
    <location>
        <begin position="554"/>
        <end position="563"/>
    </location>
</feature>
<accession>A0A250X3D6</accession>
<gene>
    <name evidence="3" type="ORF">CEUSTIGMA_g5015.t1</name>
</gene>
<feature type="coiled-coil region" evidence="1">
    <location>
        <begin position="84"/>
        <end position="118"/>
    </location>
</feature>
<reference evidence="3 4" key="1">
    <citation type="submission" date="2017-08" db="EMBL/GenBank/DDBJ databases">
        <title>Acidophilic green algal genome provides insights into adaptation to an acidic environment.</title>
        <authorList>
            <person name="Hirooka S."/>
            <person name="Hirose Y."/>
            <person name="Kanesaki Y."/>
            <person name="Higuchi S."/>
            <person name="Fujiwara T."/>
            <person name="Onuma R."/>
            <person name="Era A."/>
            <person name="Ohbayashi R."/>
            <person name="Uzuka A."/>
            <person name="Nozaki H."/>
            <person name="Yoshikawa H."/>
            <person name="Miyagishima S.Y."/>
        </authorList>
    </citation>
    <scope>NUCLEOTIDE SEQUENCE [LARGE SCALE GENOMIC DNA]</scope>
    <source>
        <strain evidence="3 4">NIES-2499</strain>
    </source>
</reference>
<keyword evidence="1" id="KW-0175">Coiled coil</keyword>
<feature type="coiled-coil region" evidence="1">
    <location>
        <begin position="150"/>
        <end position="303"/>
    </location>
</feature>